<dbReference type="SMART" id="SM00369">
    <property type="entry name" value="LRR_TYP"/>
    <property type="match status" value="2"/>
</dbReference>
<keyword evidence="11" id="KW-0808">Transferase</keyword>
<evidence type="ECO:0000256" key="1">
    <source>
        <dbReference type="ARBA" id="ARBA00022614"/>
    </source>
</evidence>
<feature type="region of interest" description="Disordered" evidence="8">
    <location>
        <begin position="312"/>
        <end position="332"/>
    </location>
</feature>
<keyword evidence="12" id="KW-1185">Reference proteome</keyword>
<dbReference type="OrthoDB" id="676979at2759"/>
<feature type="signal peptide" evidence="9">
    <location>
        <begin position="1"/>
        <end position="18"/>
    </location>
</feature>
<dbReference type="Proteomes" id="UP000036987">
    <property type="component" value="Unassembled WGS sequence"/>
</dbReference>
<dbReference type="SUPFAM" id="SSF52058">
    <property type="entry name" value="L domain-like"/>
    <property type="match status" value="1"/>
</dbReference>
<evidence type="ECO:0000259" key="10">
    <source>
        <dbReference type="Pfam" id="PF08263"/>
    </source>
</evidence>
<dbReference type="InterPro" id="IPR013210">
    <property type="entry name" value="LRR_N_plant-typ"/>
</dbReference>
<dbReference type="Pfam" id="PF00560">
    <property type="entry name" value="LRR_1"/>
    <property type="match status" value="2"/>
</dbReference>
<dbReference type="FunFam" id="3.80.10.10:FF:000041">
    <property type="entry name" value="LRR receptor-like serine/threonine-protein kinase ERECTA"/>
    <property type="match status" value="1"/>
</dbReference>
<dbReference type="PANTHER" id="PTHR48009">
    <property type="entry name" value="LEUCINE-RICH REPEAT (LRR) FAMILY PROTEIN"/>
    <property type="match status" value="1"/>
</dbReference>
<evidence type="ECO:0000256" key="6">
    <source>
        <dbReference type="ARBA" id="ARBA00023136"/>
    </source>
</evidence>
<evidence type="ECO:0000256" key="9">
    <source>
        <dbReference type="SAM" id="SignalP"/>
    </source>
</evidence>
<protein>
    <submittedName>
        <fullName evidence="11">Leucine-rich repeat receptor-like protein kinase</fullName>
    </submittedName>
</protein>
<keyword evidence="3 9" id="KW-0732">Signal</keyword>
<dbReference type="AlphaFoldDB" id="A0A0K9PQ60"/>
<organism evidence="11 12">
    <name type="scientific">Zostera marina</name>
    <name type="common">Eelgrass</name>
    <dbReference type="NCBI Taxonomy" id="29655"/>
    <lineage>
        <taxon>Eukaryota</taxon>
        <taxon>Viridiplantae</taxon>
        <taxon>Streptophyta</taxon>
        <taxon>Embryophyta</taxon>
        <taxon>Tracheophyta</taxon>
        <taxon>Spermatophyta</taxon>
        <taxon>Magnoliopsida</taxon>
        <taxon>Liliopsida</taxon>
        <taxon>Zosteraceae</taxon>
        <taxon>Zostera</taxon>
    </lineage>
</organism>
<evidence type="ECO:0000256" key="7">
    <source>
        <dbReference type="ARBA" id="ARBA00023180"/>
    </source>
</evidence>
<accession>A0A0K9PQ60</accession>
<dbReference type="GO" id="GO:0016301">
    <property type="term" value="F:kinase activity"/>
    <property type="evidence" value="ECO:0007669"/>
    <property type="project" value="UniProtKB-KW"/>
</dbReference>
<evidence type="ECO:0000256" key="5">
    <source>
        <dbReference type="ARBA" id="ARBA00022989"/>
    </source>
</evidence>
<proteinExistence type="predicted"/>
<keyword evidence="11" id="KW-0675">Receptor</keyword>
<dbReference type="Pfam" id="PF08263">
    <property type="entry name" value="LRRNT_2"/>
    <property type="match status" value="1"/>
</dbReference>
<evidence type="ECO:0000256" key="2">
    <source>
        <dbReference type="ARBA" id="ARBA00022692"/>
    </source>
</evidence>
<feature type="domain" description="Leucine-rich repeat-containing N-terminal plant-type" evidence="10">
    <location>
        <begin position="45"/>
        <end position="90"/>
    </location>
</feature>
<keyword evidence="2" id="KW-0812">Transmembrane</keyword>
<reference evidence="12" key="1">
    <citation type="journal article" date="2016" name="Nature">
        <title>The genome of the seagrass Zostera marina reveals angiosperm adaptation to the sea.</title>
        <authorList>
            <person name="Olsen J.L."/>
            <person name="Rouze P."/>
            <person name="Verhelst B."/>
            <person name="Lin Y.-C."/>
            <person name="Bayer T."/>
            <person name="Collen J."/>
            <person name="Dattolo E."/>
            <person name="De Paoli E."/>
            <person name="Dittami S."/>
            <person name="Maumus F."/>
            <person name="Michel G."/>
            <person name="Kersting A."/>
            <person name="Lauritano C."/>
            <person name="Lohaus R."/>
            <person name="Toepel M."/>
            <person name="Tonon T."/>
            <person name="Vanneste K."/>
            <person name="Amirebrahimi M."/>
            <person name="Brakel J."/>
            <person name="Bostroem C."/>
            <person name="Chovatia M."/>
            <person name="Grimwood J."/>
            <person name="Jenkins J.W."/>
            <person name="Jueterbock A."/>
            <person name="Mraz A."/>
            <person name="Stam W.T."/>
            <person name="Tice H."/>
            <person name="Bornberg-Bauer E."/>
            <person name="Green P.J."/>
            <person name="Pearson G.A."/>
            <person name="Procaccini G."/>
            <person name="Duarte C.M."/>
            <person name="Schmutz J."/>
            <person name="Reusch T.B.H."/>
            <person name="Van de Peer Y."/>
        </authorList>
    </citation>
    <scope>NUCLEOTIDE SEQUENCE [LARGE SCALE GENOMIC DNA]</scope>
    <source>
        <strain evidence="12">cv. Finnish</strain>
    </source>
</reference>
<evidence type="ECO:0000256" key="4">
    <source>
        <dbReference type="ARBA" id="ARBA00022737"/>
    </source>
</evidence>
<comment type="caution">
    <text evidence="11">The sequence shown here is derived from an EMBL/GenBank/DDBJ whole genome shotgun (WGS) entry which is preliminary data.</text>
</comment>
<keyword evidence="7" id="KW-0325">Glycoprotein</keyword>
<feature type="chain" id="PRO_5005528207" evidence="9">
    <location>
        <begin position="19"/>
        <end position="458"/>
    </location>
</feature>
<keyword evidence="11" id="KW-0418">Kinase</keyword>
<dbReference type="EMBL" id="LFYR01000729">
    <property type="protein sequence ID" value="KMZ70380.1"/>
    <property type="molecule type" value="Genomic_DNA"/>
</dbReference>
<keyword evidence="1" id="KW-0433">Leucine-rich repeat</keyword>
<dbReference type="InterPro" id="IPR053213">
    <property type="entry name" value="RLP29"/>
</dbReference>
<keyword evidence="4" id="KW-0677">Repeat</keyword>
<dbReference type="InterPro" id="IPR032675">
    <property type="entry name" value="LRR_dom_sf"/>
</dbReference>
<evidence type="ECO:0000313" key="12">
    <source>
        <dbReference type="Proteomes" id="UP000036987"/>
    </source>
</evidence>
<dbReference type="InterPro" id="IPR001611">
    <property type="entry name" value="Leu-rich_rpt"/>
</dbReference>
<name>A0A0K9PQ60_ZOSMR</name>
<evidence type="ECO:0000313" key="11">
    <source>
        <dbReference type="EMBL" id="KMZ70380.1"/>
    </source>
</evidence>
<evidence type="ECO:0000256" key="8">
    <source>
        <dbReference type="SAM" id="MobiDB-lite"/>
    </source>
</evidence>
<dbReference type="OMA" id="IECQLLH"/>
<sequence length="458" mass="49502">MFFFFFFFLQLLICPSDSVKFTTQHQIPPLPKRDLKLQQRFQLSSSDFVALKSIKTALHDLAGSDFFSTWDFSNAASNNPCSTFTGVSCSVLSSDGSGTGPTELRVTSLALGTGLADSLGLAGGFPMGMMNLTRLTQLVLFAGRVSGEIPRNIGDVLTSLRFISITNNLISGSIPNSLSKLSELHTLDLGHNRLSGRIPPGLCSLPNLKVLILASNGYLYGQVPNMVSPLLHIDLRGNSLTGELPTFPTTIRYISASSNYLSGKLDNVSELPNLAFLDLAMNAFVGTIPPSLFSPSIPLLLLHRNYLSGELPSTPSPVRPAPSPESDAAEDLSGGWTVDLSYNQLTGRVTPVLAEAESVYLNNNKFVGVVPSEYSRNVFDGKMKTFYAQHNFITGFDYPLSPGSTTLPNSVTVCLAYNCMTLPPIIPTVCPTNTGEPISRPKIQCSVYEADRLTGRRT</sequence>
<dbReference type="STRING" id="29655.A0A0K9PQ60"/>
<keyword evidence="6" id="KW-0472">Membrane</keyword>
<gene>
    <name evidence="11" type="ORF">ZOSMA_1G03630</name>
</gene>
<dbReference type="PANTHER" id="PTHR48009:SF1">
    <property type="entry name" value="LEUCINE-RICH REPEAT (LRR) FAMILY PROTEIN"/>
    <property type="match status" value="1"/>
</dbReference>
<keyword evidence="5" id="KW-1133">Transmembrane helix</keyword>
<feature type="compositionally biased region" description="Pro residues" evidence="8">
    <location>
        <begin position="314"/>
        <end position="323"/>
    </location>
</feature>
<dbReference type="InterPro" id="IPR003591">
    <property type="entry name" value="Leu-rich_rpt_typical-subtyp"/>
</dbReference>
<dbReference type="Gene3D" id="3.80.10.10">
    <property type="entry name" value="Ribonuclease Inhibitor"/>
    <property type="match status" value="2"/>
</dbReference>
<evidence type="ECO:0000256" key="3">
    <source>
        <dbReference type="ARBA" id="ARBA00022729"/>
    </source>
</evidence>